<reference evidence="1" key="1">
    <citation type="submission" date="2020-02" db="EMBL/GenBank/DDBJ databases">
        <authorList>
            <person name="Meier V. D."/>
        </authorList>
    </citation>
    <scope>NUCLEOTIDE SEQUENCE</scope>
    <source>
        <strain evidence="1">AVDCRST_MAG87</strain>
    </source>
</reference>
<feature type="non-terminal residue" evidence="1">
    <location>
        <position position="1"/>
    </location>
</feature>
<organism evidence="1">
    <name type="scientific">uncultured Thermomicrobiales bacterium</name>
    <dbReference type="NCBI Taxonomy" id="1645740"/>
    <lineage>
        <taxon>Bacteria</taxon>
        <taxon>Pseudomonadati</taxon>
        <taxon>Thermomicrobiota</taxon>
        <taxon>Thermomicrobia</taxon>
        <taxon>Thermomicrobiales</taxon>
        <taxon>environmental samples</taxon>
    </lineage>
</organism>
<name>A0A6J4U5V2_9BACT</name>
<sequence>CWPGFCRPDLPQCGIRKRWFIAIPVTTPSARPQGTAGQLWKCPLSNSGGPLPY</sequence>
<dbReference type="AlphaFoldDB" id="A0A6J4U5V2"/>
<dbReference type="EMBL" id="CADCWJ010000033">
    <property type="protein sequence ID" value="CAA9541396.1"/>
    <property type="molecule type" value="Genomic_DNA"/>
</dbReference>
<evidence type="ECO:0000313" key="1">
    <source>
        <dbReference type="EMBL" id="CAA9541396.1"/>
    </source>
</evidence>
<protein>
    <submittedName>
        <fullName evidence="1">Uncharacterized protein</fullName>
    </submittedName>
</protein>
<feature type="non-terminal residue" evidence="1">
    <location>
        <position position="53"/>
    </location>
</feature>
<gene>
    <name evidence="1" type="ORF">AVDCRST_MAG87-118</name>
</gene>
<proteinExistence type="predicted"/>
<accession>A0A6J4U5V2</accession>